<dbReference type="Proteomes" id="UP000587002">
    <property type="component" value="Unassembled WGS sequence"/>
</dbReference>
<name>A0A853AQZ3_9PSEU</name>
<evidence type="ECO:0000313" key="3">
    <source>
        <dbReference type="Proteomes" id="UP000587002"/>
    </source>
</evidence>
<feature type="region of interest" description="Disordered" evidence="1">
    <location>
        <begin position="1"/>
        <end position="95"/>
    </location>
</feature>
<keyword evidence="3" id="KW-1185">Reference proteome</keyword>
<evidence type="ECO:0000313" key="2">
    <source>
        <dbReference type="EMBL" id="NYI83371.1"/>
    </source>
</evidence>
<organism evidence="2 3">
    <name type="scientific">Saccharopolyspora hordei</name>
    <dbReference type="NCBI Taxonomy" id="1838"/>
    <lineage>
        <taxon>Bacteria</taxon>
        <taxon>Bacillati</taxon>
        <taxon>Actinomycetota</taxon>
        <taxon>Actinomycetes</taxon>
        <taxon>Pseudonocardiales</taxon>
        <taxon>Pseudonocardiaceae</taxon>
        <taxon>Saccharopolyspora</taxon>
    </lineage>
</organism>
<dbReference type="RefSeq" id="WP_179719789.1">
    <property type="nucleotide sequence ID" value="NZ_BAABFH010000001.1"/>
</dbReference>
<dbReference type="EMBL" id="JACCFJ010000001">
    <property type="protein sequence ID" value="NYI83371.1"/>
    <property type="molecule type" value="Genomic_DNA"/>
</dbReference>
<dbReference type="AlphaFoldDB" id="A0A853AQZ3"/>
<comment type="caution">
    <text evidence="2">The sequence shown here is derived from an EMBL/GenBank/DDBJ whole genome shotgun (WGS) entry which is preliminary data.</text>
</comment>
<accession>A0A853AQZ3</accession>
<feature type="compositionally biased region" description="Basic and acidic residues" evidence="1">
    <location>
        <begin position="66"/>
        <end position="82"/>
    </location>
</feature>
<reference evidence="2 3" key="1">
    <citation type="submission" date="2020-07" db="EMBL/GenBank/DDBJ databases">
        <title>Sequencing the genomes of 1000 actinobacteria strains.</title>
        <authorList>
            <person name="Klenk H.-P."/>
        </authorList>
    </citation>
    <scope>NUCLEOTIDE SEQUENCE [LARGE SCALE GENOMIC DNA]</scope>
    <source>
        <strain evidence="2 3">DSM 44065</strain>
    </source>
</reference>
<gene>
    <name evidence="2" type="ORF">HNR68_002001</name>
</gene>
<sequence>MAESRPFGGSDAPTPPTGMQAIDPEDVDASQFSSLGDLINAEDVGPAAPSVLGAPEPSSPEGDAGDWPKLEYRSRNKPERPKRSNPLNLFRRKDR</sequence>
<proteinExistence type="predicted"/>
<protein>
    <submittedName>
        <fullName evidence="2">Uncharacterized protein</fullName>
    </submittedName>
</protein>
<evidence type="ECO:0000256" key="1">
    <source>
        <dbReference type="SAM" id="MobiDB-lite"/>
    </source>
</evidence>